<dbReference type="PANTHER" id="PTHR43788">
    <property type="entry name" value="DNA2/NAM7 HELICASE FAMILY MEMBER"/>
    <property type="match status" value="1"/>
</dbReference>
<evidence type="ECO:0000256" key="4">
    <source>
        <dbReference type="ARBA" id="ARBA00022840"/>
    </source>
</evidence>
<dbReference type="GeneID" id="36629676"/>
<organism evidence="7 8">
    <name type="scientific">Trichoderma harzianum CBS 226.95</name>
    <dbReference type="NCBI Taxonomy" id="983964"/>
    <lineage>
        <taxon>Eukaryota</taxon>
        <taxon>Fungi</taxon>
        <taxon>Dikarya</taxon>
        <taxon>Ascomycota</taxon>
        <taxon>Pezizomycotina</taxon>
        <taxon>Sordariomycetes</taxon>
        <taxon>Hypocreomycetidae</taxon>
        <taxon>Hypocreales</taxon>
        <taxon>Hypocreaceae</taxon>
        <taxon>Trichoderma</taxon>
    </lineage>
</organism>
<keyword evidence="1" id="KW-0547">Nucleotide-binding</keyword>
<feature type="region of interest" description="Disordered" evidence="5">
    <location>
        <begin position="1"/>
        <end position="63"/>
    </location>
</feature>
<evidence type="ECO:0000256" key="1">
    <source>
        <dbReference type="ARBA" id="ARBA00022741"/>
    </source>
</evidence>
<dbReference type="InterPro" id="IPR027417">
    <property type="entry name" value="P-loop_NTPase"/>
</dbReference>
<dbReference type="STRING" id="983964.A0A2T4A0J9"/>
<keyword evidence="8" id="KW-1185">Reference proteome</keyword>
<evidence type="ECO:0000256" key="3">
    <source>
        <dbReference type="ARBA" id="ARBA00022806"/>
    </source>
</evidence>
<dbReference type="GO" id="GO:0043139">
    <property type="term" value="F:5'-3' DNA helicase activity"/>
    <property type="evidence" value="ECO:0007669"/>
    <property type="project" value="TreeGrafter"/>
</dbReference>
<dbReference type="Proteomes" id="UP000241690">
    <property type="component" value="Unassembled WGS sequence"/>
</dbReference>
<accession>A0A2T4A0J9</accession>
<dbReference type="Pfam" id="PF13087">
    <property type="entry name" value="AAA_12"/>
    <property type="match status" value="1"/>
</dbReference>
<dbReference type="RefSeq" id="XP_024770259.1">
    <property type="nucleotide sequence ID" value="XM_024921100.1"/>
</dbReference>
<feature type="domain" description="DNA2/NAM7 helicase-like C-terminal" evidence="6">
    <location>
        <begin position="106"/>
        <end position="190"/>
    </location>
</feature>
<keyword evidence="2" id="KW-0378">Hydrolase</keyword>
<evidence type="ECO:0000256" key="2">
    <source>
        <dbReference type="ARBA" id="ARBA00022801"/>
    </source>
</evidence>
<name>A0A2T4A0J9_TRIHA</name>
<evidence type="ECO:0000256" key="5">
    <source>
        <dbReference type="SAM" id="MobiDB-lite"/>
    </source>
</evidence>
<dbReference type="Gene3D" id="3.40.50.300">
    <property type="entry name" value="P-loop containing nucleotide triphosphate hydrolases"/>
    <property type="match status" value="1"/>
</dbReference>
<evidence type="ECO:0000313" key="7">
    <source>
        <dbReference type="EMBL" id="PTB50582.1"/>
    </source>
</evidence>
<keyword evidence="3" id="KW-0347">Helicase</keyword>
<dbReference type="GO" id="GO:0016787">
    <property type="term" value="F:hydrolase activity"/>
    <property type="evidence" value="ECO:0007669"/>
    <property type="project" value="UniProtKB-KW"/>
</dbReference>
<sequence length="370" mass="40310">MADLHQDQTLSSMGKIRRTLGGSKGKSPRKGSVASTSGGKIDASPPNSNGKPSNAEPEVAKVPITPPRACDLARGCSKSSRSRFFYPPLGGVLRPENEVIANYAWGRILVITGYKQQKCLLEQKIAELPEAKVPRGLVSVRTIDDSPSHQAESVICNLVPNSGPGFLIEHQRLAVMTTRAQELTILVGQQDILHAKGSTALSSLKDYLKNRNAIIKFAEFAKSNTPDSDASRLQSHAGASLETFRNIPPLDDVSRAAFSSIKLGKVADSVKKLKLQRKQQREDANANAYAQQMRQTTTDYADYIRARGSAQPVSETIAGPSTKPDRPPREMQLTIQPAAQESVANPQSHFILSHLSFKPITFNTELYQTL</sequence>
<evidence type="ECO:0000313" key="8">
    <source>
        <dbReference type="Proteomes" id="UP000241690"/>
    </source>
</evidence>
<reference evidence="7 8" key="1">
    <citation type="submission" date="2016-07" db="EMBL/GenBank/DDBJ databases">
        <title>Multiple horizontal gene transfer events from other fungi enriched the ability of initially mycotrophic Trichoderma (Ascomycota) to feed on dead plant biomass.</title>
        <authorList>
            <consortium name="DOE Joint Genome Institute"/>
            <person name="Aerts A."/>
            <person name="Atanasova L."/>
            <person name="Chenthamara K."/>
            <person name="Zhang J."/>
            <person name="Grujic M."/>
            <person name="Henrissat B."/>
            <person name="Kuo A."/>
            <person name="Salamov A."/>
            <person name="Lipzen A."/>
            <person name="Labutti K."/>
            <person name="Barry K."/>
            <person name="Miao Y."/>
            <person name="Rahimi M.J."/>
            <person name="Shen Q."/>
            <person name="Grigoriev I.V."/>
            <person name="Kubicek C.P."/>
            <person name="Druzhinina I.S."/>
        </authorList>
    </citation>
    <scope>NUCLEOTIDE SEQUENCE [LARGE SCALE GENOMIC DNA]</scope>
    <source>
        <strain evidence="7 8">CBS 226.95</strain>
    </source>
</reference>
<evidence type="ECO:0000259" key="6">
    <source>
        <dbReference type="Pfam" id="PF13087"/>
    </source>
</evidence>
<gene>
    <name evidence="7" type="ORF">M431DRAFT_541542</name>
</gene>
<dbReference type="PANTHER" id="PTHR43788:SF16">
    <property type="entry name" value="HELICASE WITH ZINC FINGER 2"/>
    <property type="match status" value="1"/>
</dbReference>
<dbReference type="InterPro" id="IPR050534">
    <property type="entry name" value="Coronavir_polyprotein_1ab"/>
</dbReference>
<keyword evidence="4" id="KW-0067">ATP-binding</keyword>
<dbReference type="InterPro" id="IPR041679">
    <property type="entry name" value="DNA2/NAM7-like_C"/>
</dbReference>
<protein>
    <recommendedName>
        <fullName evidence="6">DNA2/NAM7 helicase-like C-terminal domain-containing protein</fullName>
    </recommendedName>
</protein>
<dbReference type="EMBL" id="KZ679688">
    <property type="protein sequence ID" value="PTB50582.1"/>
    <property type="molecule type" value="Genomic_DNA"/>
</dbReference>
<dbReference type="GO" id="GO:0005524">
    <property type="term" value="F:ATP binding"/>
    <property type="evidence" value="ECO:0007669"/>
    <property type="project" value="UniProtKB-KW"/>
</dbReference>
<proteinExistence type="predicted"/>
<dbReference type="AlphaFoldDB" id="A0A2T4A0J9"/>